<evidence type="ECO:0000256" key="1">
    <source>
        <dbReference type="ARBA" id="ARBA00004239"/>
    </source>
</evidence>
<dbReference type="CDD" id="cd00190">
    <property type="entry name" value="Tryp_SPc"/>
    <property type="match status" value="1"/>
</dbReference>
<sequence>MLYVAVFTSISLHFMVLANGNIPDEVNGNPFTKIILGRHVDIEDYPYQVSLQSGGEHFCGASMIGSKWVVTAAHCTFGTTAKTLTVLAGTSYWYCNKSDCDGEVVPVRRIYDHPSFGFFRYYADISVLELEYEITNRKTSPIPMADSYYDLIPGTKAVVSGWGHTKEGGDEYTHQLMAVKVPIVDLFKCFWNYLFRCKLVPPNAFCAGVGHGDACQGDSGGPLVINGKLHGITSFGVGCGRADYPGVYTSVAAYRDFIRNVSGI</sequence>
<feature type="signal peptide" evidence="8">
    <location>
        <begin position="1"/>
        <end position="20"/>
    </location>
</feature>
<dbReference type="PROSITE" id="PS00135">
    <property type="entry name" value="TRYPSIN_SER"/>
    <property type="match status" value="1"/>
</dbReference>
<comment type="similarity">
    <text evidence="2">Belongs to the peptidase S1 family.</text>
</comment>
<keyword evidence="4 7" id="KW-0378">Hydrolase</keyword>
<protein>
    <recommendedName>
        <fullName evidence="9">Peptidase S1 domain-containing protein</fullName>
    </recommendedName>
</protein>
<evidence type="ECO:0000256" key="3">
    <source>
        <dbReference type="ARBA" id="ARBA00022670"/>
    </source>
</evidence>
<proteinExistence type="inferred from homology"/>
<keyword evidence="3 7" id="KW-0645">Protease</keyword>
<organism evidence="10 11">
    <name type="scientific">Exocentrus adspersus</name>
    <dbReference type="NCBI Taxonomy" id="1586481"/>
    <lineage>
        <taxon>Eukaryota</taxon>
        <taxon>Metazoa</taxon>
        <taxon>Ecdysozoa</taxon>
        <taxon>Arthropoda</taxon>
        <taxon>Hexapoda</taxon>
        <taxon>Insecta</taxon>
        <taxon>Pterygota</taxon>
        <taxon>Neoptera</taxon>
        <taxon>Endopterygota</taxon>
        <taxon>Coleoptera</taxon>
        <taxon>Polyphaga</taxon>
        <taxon>Cucujiformia</taxon>
        <taxon>Chrysomeloidea</taxon>
        <taxon>Cerambycidae</taxon>
        <taxon>Lamiinae</taxon>
        <taxon>Acanthocinini</taxon>
        <taxon>Exocentrus</taxon>
    </lineage>
</organism>
<keyword evidence="5 7" id="KW-0720">Serine protease</keyword>
<reference evidence="10 11" key="1">
    <citation type="journal article" date="2023" name="Insect Mol. Biol.">
        <title>Genome sequencing provides insights into the evolution of gene families encoding plant cell wall-degrading enzymes in longhorned beetles.</title>
        <authorList>
            <person name="Shin N.R."/>
            <person name="Okamura Y."/>
            <person name="Kirsch R."/>
            <person name="Pauchet Y."/>
        </authorList>
    </citation>
    <scope>NUCLEOTIDE SEQUENCE [LARGE SCALE GENOMIC DNA]</scope>
    <source>
        <strain evidence="10">EAD_L_NR</strain>
    </source>
</reference>
<dbReference type="InterPro" id="IPR033116">
    <property type="entry name" value="TRYPSIN_SER"/>
</dbReference>
<dbReference type="InterPro" id="IPR050430">
    <property type="entry name" value="Peptidase_S1"/>
</dbReference>
<dbReference type="EMBL" id="JANEYG010000007">
    <property type="protein sequence ID" value="KAJ8922203.1"/>
    <property type="molecule type" value="Genomic_DNA"/>
</dbReference>
<dbReference type="FunFam" id="2.40.10.10:FF:000068">
    <property type="entry name" value="transmembrane protease serine 2"/>
    <property type="match status" value="1"/>
</dbReference>
<dbReference type="InterPro" id="IPR001314">
    <property type="entry name" value="Peptidase_S1A"/>
</dbReference>
<dbReference type="InterPro" id="IPR018114">
    <property type="entry name" value="TRYPSIN_HIS"/>
</dbReference>
<feature type="chain" id="PRO_5043384300" description="Peptidase S1 domain-containing protein" evidence="8">
    <location>
        <begin position="21"/>
        <end position="264"/>
    </location>
</feature>
<evidence type="ECO:0000256" key="2">
    <source>
        <dbReference type="ARBA" id="ARBA00007664"/>
    </source>
</evidence>
<dbReference type="Pfam" id="PF00089">
    <property type="entry name" value="Trypsin"/>
    <property type="match status" value="1"/>
</dbReference>
<dbReference type="SMART" id="SM00020">
    <property type="entry name" value="Tryp_SPc"/>
    <property type="match status" value="1"/>
</dbReference>
<dbReference type="SUPFAM" id="SSF50494">
    <property type="entry name" value="Trypsin-like serine proteases"/>
    <property type="match status" value="1"/>
</dbReference>
<dbReference type="GO" id="GO:0004252">
    <property type="term" value="F:serine-type endopeptidase activity"/>
    <property type="evidence" value="ECO:0007669"/>
    <property type="project" value="InterPro"/>
</dbReference>
<evidence type="ECO:0000313" key="11">
    <source>
        <dbReference type="Proteomes" id="UP001159042"/>
    </source>
</evidence>
<dbReference type="Proteomes" id="UP001159042">
    <property type="component" value="Unassembled WGS sequence"/>
</dbReference>
<evidence type="ECO:0000256" key="5">
    <source>
        <dbReference type="ARBA" id="ARBA00022825"/>
    </source>
</evidence>
<comment type="caution">
    <text evidence="10">The sequence shown here is derived from an EMBL/GenBank/DDBJ whole genome shotgun (WGS) entry which is preliminary data.</text>
</comment>
<dbReference type="PANTHER" id="PTHR24276">
    <property type="entry name" value="POLYSERASE-RELATED"/>
    <property type="match status" value="1"/>
</dbReference>
<dbReference type="InterPro" id="IPR009003">
    <property type="entry name" value="Peptidase_S1_PA"/>
</dbReference>
<dbReference type="Gene3D" id="2.40.10.10">
    <property type="entry name" value="Trypsin-like serine proteases"/>
    <property type="match status" value="2"/>
</dbReference>
<dbReference type="AlphaFoldDB" id="A0AAV8W6W6"/>
<dbReference type="InterPro" id="IPR043504">
    <property type="entry name" value="Peptidase_S1_PA_chymotrypsin"/>
</dbReference>
<evidence type="ECO:0000313" key="10">
    <source>
        <dbReference type="EMBL" id="KAJ8922203.1"/>
    </source>
</evidence>
<dbReference type="PROSITE" id="PS50240">
    <property type="entry name" value="TRYPSIN_DOM"/>
    <property type="match status" value="1"/>
</dbReference>
<dbReference type="InterPro" id="IPR001254">
    <property type="entry name" value="Trypsin_dom"/>
</dbReference>
<evidence type="ECO:0000256" key="7">
    <source>
        <dbReference type="RuleBase" id="RU363034"/>
    </source>
</evidence>
<keyword evidence="6" id="KW-1015">Disulfide bond</keyword>
<comment type="subcellular location">
    <subcellularLocation>
        <location evidence="1">Secreted</location>
        <location evidence="1">Extracellular space</location>
    </subcellularLocation>
</comment>
<keyword evidence="8" id="KW-0732">Signal</keyword>
<dbReference type="GO" id="GO:0006508">
    <property type="term" value="P:proteolysis"/>
    <property type="evidence" value="ECO:0007669"/>
    <property type="project" value="UniProtKB-KW"/>
</dbReference>
<feature type="domain" description="Peptidase S1" evidence="9">
    <location>
        <begin position="34"/>
        <end position="263"/>
    </location>
</feature>
<evidence type="ECO:0000256" key="6">
    <source>
        <dbReference type="ARBA" id="ARBA00023157"/>
    </source>
</evidence>
<evidence type="ECO:0000259" key="9">
    <source>
        <dbReference type="PROSITE" id="PS50240"/>
    </source>
</evidence>
<name>A0AAV8W6W6_9CUCU</name>
<keyword evidence="11" id="KW-1185">Reference proteome</keyword>
<dbReference type="PANTHER" id="PTHR24276:SF91">
    <property type="entry name" value="AT26814P-RELATED"/>
    <property type="match status" value="1"/>
</dbReference>
<evidence type="ECO:0000256" key="8">
    <source>
        <dbReference type="SAM" id="SignalP"/>
    </source>
</evidence>
<evidence type="ECO:0000256" key="4">
    <source>
        <dbReference type="ARBA" id="ARBA00022801"/>
    </source>
</evidence>
<dbReference type="FunFam" id="2.40.10.10:FF:000036">
    <property type="entry name" value="Trypsin beta"/>
    <property type="match status" value="1"/>
</dbReference>
<dbReference type="PROSITE" id="PS00134">
    <property type="entry name" value="TRYPSIN_HIS"/>
    <property type="match status" value="1"/>
</dbReference>
<accession>A0AAV8W6W6</accession>
<gene>
    <name evidence="10" type="ORF">NQ315_004140</name>
</gene>
<dbReference type="PRINTS" id="PR00722">
    <property type="entry name" value="CHYMOTRYPSIN"/>
</dbReference>
<dbReference type="GO" id="GO:0005576">
    <property type="term" value="C:extracellular region"/>
    <property type="evidence" value="ECO:0007669"/>
    <property type="project" value="UniProtKB-SubCell"/>
</dbReference>